<gene>
    <name evidence="1" type="ORF">KI688_007458</name>
</gene>
<evidence type="ECO:0000313" key="1">
    <source>
        <dbReference type="EMBL" id="KAG9061464.1"/>
    </source>
</evidence>
<dbReference type="Proteomes" id="UP000707451">
    <property type="component" value="Unassembled WGS sequence"/>
</dbReference>
<dbReference type="AlphaFoldDB" id="A0A9P8BMA4"/>
<dbReference type="OrthoDB" id="2386076at2759"/>
<reference evidence="1" key="1">
    <citation type="submission" date="2021-06" db="EMBL/GenBank/DDBJ databases">
        <title>Genome Sequence of Mortierella hyaline Strain SCG-10, a Cold-Adapted, Nitrate-Reducing Fungus Isolated from Soil in Minnesota, USA.</title>
        <authorList>
            <person name="Aldossari N."/>
        </authorList>
    </citation>
    <scope>NUCLEOTIDE SEQUENCE</scope>
    <source>
        <strain evidence="1">SCG-10</strain>
    </source>
</reference>
<protein>
    <submittedName>
        <fullName evidence="1">Uncharacterized protein</fullName>
    </submittedName>
</protein>
<accession>A0A9P8BMA4</accession>
<evidence type="ECO:0000313" key="2">
    <source>
        <dbReference type="Proteomes" id="UP000707451"/>
    </source>
</evidence>
<dbReference type="EMBL" id="JAHRHY010000024">
    <property type="protein sequence ID" value="KAG9061464.1"/>
    <property type="molecule type" value="Genomic_DNA"/>
</dbReference>
<organism evidence="1 2">
    <name type="scientific">Linnemannia hyalina</name>
    <dbReference type="NCBI Taxonomy" id="64524"/>
    <lineage>
        <taxon>Eukaryota</taxon>
        <taxon>Fungi</taxon>
        <taxon>Fungi incertae sedis</taxon>
        <taxon>Mucoromycota</taxon>
        <taxon>Mortierellomycotina</taxon>
        <taxon>Mortierellomycetes</taxon>
        <taxon>Mortierellales</taxon>
        <taxon>Mortierellaceae</taxon>
        <taxon>Linnemannia</taxon>
    </lineage>
</organism>
<sequence length="429" mass="48327">MLPTLNSMQARKPNLYPTCVCRRCELEKEDNDHVWKCPSAAETTTEIWKEAMGKINEWGVQATNSYNAARKREYKRAVDRGRQVPRPVPIHWWPPSDADHVRGFSSIGGARAVHSGSQAPDRDEKPMWNVSDLLRGITPLSMLTEWSAVFRTPMSIAKTVLHKFVGYLEAQASELIWKPRCSETIAWEQSQGISAKDKTSKYTGPRGDWSQGYGYITHDGFSATIVAQSQVLDRTATGGWCTEEFGLKREYTRKREYKRAVDRGRQVPRPVPIHWWPPSDADHVRGFSSIGGARAVHSGSPALDRDEKPMWNVSDLLRGITPLSMLNEWSAVFRTPMSIAKTVLHKFVGYLEAQASELIWKPRCSETIAWEQSQGISAKDKTSKYTGPRGDWSQGYGYITHDGFSTIVAQSQILDRTATGGWCTEEFGL</sequence>
<keyword evidence="2" id="KW-1185">Reference proteome</keyword>
<name>A0A9P8BMA4_9FUNG</name>
<proteinExistence type="predicted"/>
<comment type="caution">
    <text evidence="1">The sequence shown here is derived from an EMBL/GenBank/DDBJ whole genome shotgun (WGS) entry which is preliminary data.</text>
</comment>